<dbReference type="Gene3D" id="2.60.120.260">
    <property type="entry name" value="Galactose-binding domain-like"/>
    <property type="match status" value="1"/>
</dbReference>
<dbReference type="EMBL" id="FMZO01000001">
    <property type="protein sequence ID" value="SDC15469.1"/>
    <property type="molecule type" value="Genomic_DNA"/>
</dbReference>
<dbReference type="OrthoDB" id="621114at2"/>
<sequence length="399" mass="44368">MKTVFNIFFWGLAMISLASCKQDLGWRQPVGESTDKPQPLSDVRVKNLNGKVEISYTLPRDPNVLYVAAKYTMTNGQPAEVKSAYYSNTLTVVGFADTRDYNVALYTVSRGGIKSDPVSVTVTPLEAPIWQVLESINVVNAFGGYNLTAVNPTKSDISILVLRQNEFKEWAIDNNKSIYTNIDSVLSKVRALDTTEHVFPIVVRDRWGNTTDTVFKKVKPMFEAEFPKSLFRALVLPGDAPQVTNGARLEYAWDNKLGWPNTSFTLQTTGGSGPHTISFDIGVTAKLSRIWIRPFPEGTRYYFLSTMKRFEIWGSANPSLTGAFDNTWTLLGSYEVVKPSGTAYGTDSPLDQETAAAGFNWDIDLNAPKVRYIRIRCLENFAGGTAQSINELSVFGDNR</sequence>
<dbReference type="Pfam" id="PF17166">
    <property type="entry name" value="DUF5126"/>
    <property type="match status" value="1"/>
</dbReference>
<dbReference type="STRING" id="1285928.SAMN04487894_101467"/>
<evidence type="ECO:0000313" key="5">
    <source>
        <dbReference type="Proteomes" id="UP000198757"/>
    </source>
</evidence>
<dbReference type="InterPro" id="IPR032527">
    <property type="entry name" value="DUF4959"/>
</dbReference>
<evidence type="ECO:0000259" key="2">
    <source>
        <dbReference type="Pfam" id="PF16391"/>
    </source>
</evidence>
<dbReference type="InterPro" id="IPR032164">
    <property type="entry name" value="DUF5000"/>
</dbReference>
<keyword evidence="5" id="KW-1185">Reference proteome</keyword>
<feature type="domain" description="DUF5000" evidence="2">
    <location>
        <begin position="253"/>
        <end position="396"/>
    </location>
</feature>
<proteinExistence type="predicted"/>
<feature type="domain" description="DUF5126" evidence="3">
    <location>
        <begin position="126"/>
        <end position="229"/>
    </location>
</feature>
<dbReference type="Proteomes" id="UP000198757">
    <property type="component" value="Unassembled WGS sequence"/>
</dbReference>
<reference evidence="5" key="1">
    <citation type="submission" date="2016-10" db="EMBL/GenBank/DDBJ databases">
        <authorList>
            <person name="Varghese N."/>
            <person name="Submissions S."/>
        </authorList>
    </citation>
    <scope>NUCLEOTIDE SEQUENCE [LARGE SCALE GENOMIC DNA]</scope>
    <source>
        <strain evidence="5">DSM 25811 / CCM 8410 / LMG 26954 / E90</strain>
    </source>
</reference>
<evidence type="ECO:0000259" key="1">
    <source>
        <dbReference type="Pfam" id="PF16323"/>
    </source>
</evidence>
<organism evidence="4 5">
    <name type="scientific">Niabella drilacis (strain DSM 25811 / CCM 8410 / CCUG 62505 / LMG 26954 / E90)</name>
    <dbReference type="NCBI Taxonomy" id="1285928"/>
    <lineage>
        <taxon>Bacteria</taxon>
        <taxon>Pseudomonadati</taxon>
        <taxon>Bacteroidota</taxon>
        <taxon>Chitinophagia</taxon>
        <taxon>Chitinophagales</taxon>
        <taxon>Chitinophagaceae</taxon>
        <taxon>Niabella</taxon>
    </lineage>
</organism>
<feature type="domain" description="DUF4959" evidence="1">
    <location>
        <begin position="18"/>
        <end position="124"/>
    </location>
</feature>
<evidence type="ECO:0000259" key="3">
    <source>
        <dbReference type="Pfam" id="PF17166"/>
    </source>
</evidence>
<name>A0A1G6J9V5_NIADE</name>
<dbReference type="RefSeq" id="WP_090388402.1">
    <property type="nucleotide sequence ID" value="NZ_FMZO01000001.1"/>
</dbReference>
<dbReference type="Pfam" id="PF16391">
    <property type="entry name" value="DUF5000"/>
    <property type="match status" value="1"/>
</dbReference>
<dbReference type="InterPro" id="IPR008979">
    <property type="entry name" value="Galactose-bd-like_sf"/>
</dbReference>
<evidence type="ECO:0008006" key="6">
    <source>
        <dbReference type="Google" id="ProtNLM"/>
    </source>
</evidence>
<dbReference type="PROSITE" id="PS51257">
    <property type="entry name" value="PROKAR_LIPOPROTEIN"/>
    <property type="match status" value="1"/>
</dbReference>
<gene>
    <name evidence="4" type="ORF">SAMN04487894_101467</name>
</gene>
<accession>A0A1G6J9V5</accession>
<dbReference type="Pfam" id="PF16323">
    <property type="entry name" value="DUF4959"/>
    <property type="match status" value="1"/>
</dbReference>
<dbReference type="InterPro" id="IPR033431">
    <property type="entry name" value="DUF5126"/>
</dbReference>
<protein>
    <recommendedName>
        <fullName evidence="6">F5/8 type C domain-containing protein</fullName>
    </recommendedName>
</protein>
<dbReference type="AlphaFoldDB" id="A0A1G6J9V5"/>
<evidence type="ECO:0000313" key="4">
    <source>
        <dbReference type="EMBL" id="SDC15469.1"/>
    </source>
</evidence>
<dbReference type="SUPFAM" id="SSF49785">
    <property type="entry name" value="Galactose-binding domain-like"/>
    <property type="match status" value="1"/>
</dbReference>